<name>A0A4S4LZ30_9AGAM</name>
<feature type="compositionally biased region" description="Low complexity" evidence="1">
    <location>
        <begin position="482"/>
        <end position="503"/>
    </location>
</feature>
<dbReference type="EMBL" id="SGPL01000127">
    <property type="protein sequence ID" value="THH17071.1"/>
    <property type="molecule type" value="Genomic_DNA"/>
</dbReference>
<dbReference type="Proteomes" id="UP000310158">
    <property type="component" value="Unassembled WGS sequence"/>
</dbReference>
<reference evidence="2 3" key="1">
    <citation type="submission" date="2019-02" db="EMBL/GenBank/DDBJ databases">
        <title>Genome sequencing of the rare red list fungi Bondarzewia mesenterica.</title>
        <authorList>
            <person name="Buettner E."/>
            <person name="Kellner H."/>
        </authorList>
    </citation>
    <scope>NUCLEOTIDE SEQUENCE [LARGE SCALE GENOMIC DNA]</scope>
    <source>
        <strain evidence="2 3">DSM 108281</strain>
    </source>
</reference>
<evidence type="ECO:0000313" key="3">
    <source>
        <dbReference type="Proteomes" id="UP000310158"/>
    </source>
</evidence>
<protein>
    <submittedName>
        <fullName evidence="2">Uncharacterized protein</fullName>
    </submittedName>
</protein>
<dbReference type="OrthoDB" id="2507647at2759"/>
<sequence length="587" mass="63934">MSTVIVNAAHDLTSRRRARPIYEVIDVDSIEDDITERPARRRRVSSNTMSRGSSSNAIILDSDDELLASSSSSSRPSGPHHTGRLAFLDVQVADCLTSSGIQGARLISPPPSLPTTVTPPVPRIPREHRRLNRASSRAQPSMSGVVRPNEQPFAFEVSLQPTQTHRMPPAQTPAPAAARPSHHVPSMGFGGALLSLNRQHAIEQRIERERNRERQIARVHALFRGLSSYLPYWRSTMFNGEDADDMLDAALTDSLADDRWHDEAGLFGDDVDFGSHFRRVQQGYKSIYTHPLPPASGFTSDFALPTPNAPSSEVIILDDEAPSTSAVHATASTKSTNSDVNMMLVCAHCLEPLVLGGGALSGEEKMSRKLWGLRCGHILDGKCIAELMKPMPPLNLEKDGVVFGSGEDFGRKGKGKAKVVENEANDASSFTVTTSNRENQSQDSAAALVLQGGQTNVLSTQPVMESNSIRSRLRPRNPTSYAPSSSMHTMASSPSSSINPTSTFRPRPLPRPAYRDSVVNRSASTDESSSPVRVKGKGKQKATAPRIEEEYEWRCPVARCGHVHLSQKVEGKGWVMDEKRGAIGVFA</sequence>
<proteinExistence type="predicted"/>
<gene>
    <name evidence="2" type="ORF">EW146_g3678</name>
</gene>
<organism evidence="2 3">
    <name type="scientific">Bondarzewia mesenterica</name>
    <dbReference type="NCBI Taxonomy" id="1095465"/>
    <lineage>
        <taxon>Eukaryota</taxon>
        <taxon>Fungi</taxon>
        <taxon>Dikarya</taxon>
        <taxon>Basidiomycota</taxon>
        <taxon>Agaricomycotina</taxon>
        <taxon>Agaricomycetes</taxon>
        <taxon>Russulales</taxon>
        <taxon>Bondarzewiaceae</taxon>
        <taxon>Bondarzewia</taxon>
    </lineage>
</organism>
<feature type="region of interest" description="Disordered" evidence="1">
    <location>
        <begin position="458"/>
        <end position="543"/>
    </location>
</feature>
<keyword evidence="3" id="KW-1185">Reference proteome</keyword>
<feature type="compositionally biased region" description="Polar residues" evidence="1">
    <location>
        <begin position="519"/>
        <end position="531"/>
    </location>
</feature>
<comment type="caution">
    <text evidence="2">The sequence shown here is derived from an EMBL/GenBank/DDBJ whole genome shotgun (WGS) entry which is preliminary data.</text>
</comment>
<dbReference type="AlphaFoldDB" id="A0A4S4LZ30"/>
<evidence type="ECO:0000256" key="1">
    <source>
        <dbReference type="SAM" id="MobiDB-lite"/>
    </source>
</evidence>
<accession>A0A4S4LZ30</accession>
<feature type="region of interest" description="Disordered" evidence="1">
    <location>
        <begin position="38"/>
        <end position="57"/>
    </location>
</feature>
<feature type="compositionally biased region" description="Polar residues" evidence="1">
    <location>
        <begin position="458"/>
        <end position="470"/>
    </location>
</feature>
<feature type="compositionally biased region" description="Low complexity" evidence="1">
    <location>
        <begin position="45"/>
        <end position="55"/>
    </location>
</feature>
<evidence type="ECO:0000313" key="2">
    <source>
        <dbReference type="EMBL" id="THH17071.1"/>
    </source>
</evidence>